<gene>
    <name evidence="1" type="ORF">RRG08_055481</name>
</gene>
<protein>
    <submittedName>
        <fullName evidence="1">Uncharacterized protein</fullName>
    </submittedName>
</protein>
<keyword evidence="2" id="KW-1185">Reference proteome</keyword>
<evidence type="ECO:0000313" key="2">
    <source>
        <dbReference type="Proteomes" id="UP001283361"/>
    </source>
</evidence>
<dbReference type="EMBL" id="JAWDGP010007811">
    <property type="protein sequence ID" value="KAK3704020.1"/>
    <property type="molecule type" value="Genomic_DNA"/>
</dbReference>
<reference evidence="1" key="1">
    <citation type="journal article" date="2023" name="G3 (Bethesda)">
        <title>A reference genome for the long-term kleptoplast-retaining sea slug Elysia crispata morphotype clarki.</title>
        <authorList>
            <person name="Eastman K.E."/>
            <person name="Pendleton A.L."/>
            <person name="Shaikh M.A."/>
            <person name="Suttiyut T."/>
            <person name="Ogas R."/>
            <person name="Tomko P."/>
            <person name="Gavelis G."/>
            <person name="Widhalm J.R."/>
            <person name="Wisecaver J.H."/>
        </authorList>
    </citation>
    <scope>NUCLEOTIDE SEQUENCE</scope>
    <source>
        <strain evidence="1">ECLA1</strain>
    </source>
</reference>
<proteinExistence type="predicted"/>
<evidence type="ECO:0000313" key="1">
    <source>
        <dbReference type="EMBL" id="KAK3704020.1"/>
    </source>
</evidence>
<name>A0AAE1CKE2_9GAST</name>
<sequence>MRISGFQLSGINFQLKGCLNGVCYCQKSSQERANNSKWMRINPQKGRGNVDRHHLVAFRLFPCALWRLTPVPARSGVWPFRMNTDRKQVENSHSLNYRVFSLESYQNGVDSDSSSSPSACYFHPSLVTGRSIDARAGAEMSGF</sequence>
<comment type="caution">
    <text evidence="1">The sequence shown here is derived from an EMBL/GenBank/DDBJ whole genome shotgun (WGS) entry which is preliminary data.</text>
</comment>
<dbReference type="Proteomes" id="UP001283361">
    <property type="component" value="Unassembled WGS sequence"/>
</dbReference>
<organism evidence="1 2">
    <name type="scientific">Elysia crispata</name>
    <name type="common">lettuce slug</name>
    <dbReference type="NCBI Taxonomy" id="231223"/>
    <lineage>
        <taxon>Eukaryota</taxon>
        <taxon>Metazoa</taxon>
        <taxon>Spiralia</taxon>
        <taxon>Lophotrochozoa</taxon>
        <taxon>Mollusca</taxon>
        <taxon>Gastropoda</taxon>
        <taxon>Heterobranchia</taxon>
        <taxon>Euthyneura</taxon>
        <taxon>Panpulmonata</taxon>
        <taxon>Sacoglossa</taxon>
        <taxon>Placobranchoidea</taxon>
        <taxon>Plakobranchidae</taxon>
        <taxon>Elysia</taxon>
    </lineage>
</organism>
<accession>A0AAE1CKE2</accession>
<dbReference type="AlphaFoldDB" id="A0AAE1CKE2"/>